<organism evidence="1 2">
    <name type="scientific">Lipomyces starkeyi NRRL Y-11557</name>
    <dbReference type="NCBI Taxonomy" id="675824"/>
    <lineage>
        <taxon>Eukaryota</taxon>
        <taxon>Fungi</taxon>
        <taxon>Dikarya</taxon>
        <taxon>Ascomycota</taxon>
        <taxon>Saccharomycotina</taxon>
        <taxon>Lipomycetes</taxon>
        <taxon>Lipomycetales</taxon>
        <taxon>Lipomycetaceae</taxon>
        <taxon>Lipomyces</taxon>
    </lineage>
</organism>
<gene>
    <name evidence="1" type="ORF">LIPSTDRAFT_76823</name>
</gene>
<protein>
    <submittedName>
        <fullName evidence="1">Uncharacterized protein</fullName>
    </submittedName>
</protein>
<proteinExistence type="predicted"/>
<dbReference type="STRING" id="675824.A0A1E3PTF9"/>
<evidence type="ECO:0000313" key="1">
    <source>
        <dbReference type="EMBL" id="ODQ68709.1"/>
    </source>
</evidence>
<dbReference type="AlphaFoldDB" id="A0A1E3PTF9"/>
<accession>A0A1E3PTF9</accession>
<dbReference type="EMBL" id="KV454380">
    <property type="protein sequence ID" value="ODQ68709.1"/>
    <property type="molecule type" value="Genomic_DNA"/>
</dbReference>
<evidence type="ECO:0000313" key="2">
    <source>
        <dbReference type="Proteomes" id="UP000094385"/>
    </source>
</evidence>
<dbReference type="OrthoDB" id="2437251at2759"/>
<sequence length="416" mass="48088">MNNANIRLNLSNYSQKCTSCRTLVRRDTLQELQQMFVSHDGRPLKSCKTCRDNRALKSGGRPITRTSYDLDGHYDTHDEFIEGVSSFLEQHDDHKFDLAAQSMRIRAVLSTNTFVETDVSMTDCAQTGDRALQTRAAMLLRNDIFDCTGYYFQSRRCTEKNDEIKFSFTCSRSTERETERDPLKIQRYTIAKEFFDCRGLLHIIISKDNGSAVIVYEHRGHTETPKFHVTDEVRSYIDTHKLLSPRQIYQNLIRMAYDSQFEETDLHTITRQQVYNVWLSFTRMQWERDPTNDFLSAQLLIGERDGYQLVDGLQEQGVSLAFVTPCFSDAVNYDRAKMSEIFVDSTFNTNKHGYELYCVLTEYDLVSLPLSYLLLDTRGIREEGKRGSRLTAWFTALRDAGLNPKVVHTDKDFAGA</sequence>
<dbReference type="Proteomes" id="UP000094385">
    <property type="component" value="Unassembled WGS sequence"/>
</dbReference>
<reference evidence="1 2" key="1">
    <citation type="journal article" date="2016" name="Proc. Natl. Acad. Sci. U.S.A.">
        <title>Comparative genomics of biotechnologically important yeasts.</title>
        <authorList>
            <person name="Riley R."/>
            <person name="Haridas S."/>
            <person name="Wolfe K.H."/>
            <person name="Lopes M.R."/>
            <person name="Hittinger C.T."/>
            <person name="Goeker M."/>
            <person name="Salamov A.A."/>
            <person name="Wisecaver J.H."/>
            <person name="Long T.M."/>
            <person name="Calvey C.H."/>
            <person name="Aerts A.L."/>
            <person name="Barry K.W."/>
            <person name="Choi C."/>
            <person name="Clum A."/>
            <person name="Coughlan A.Y."/>
            <person name="Deshpande S."/>
            <person name="Douglass A.P."/>
            <person name="Hanson S.J."/>
            <person name="Klenk H.-P."/>
            <person name="LaButti K.M."/>
            <person name="Lapidus A."/>
            <person name="Lindquist E.A."/>
            <person name="Lipzen A.M."/>
            <person name="Meier-Kolthoff J.P."/>
            <person name="Ohm R.A."/>
            <person name="Otillar R.P."/>
            <person name="Pangilinan J.L."/>
            <person name="Peng Y."/>
            <person name="Rokas A."/>
            <person name="Rosa C.A."/>
            <person name="Scheuner C."/>
            <person name="Sibirny A.A."/>
            <person name="Slot J.C."/>
            <person name="Stielow J.B."/>
            <person name="Sun H."/>
            <person name="Kurtzman C.P."/>
            <person name="Blackwell M."/>
            <person name="Grigoriev I.V."/>
            <person name="Jeffries T.W."/>
        </authorList>
    </citation>
    <scope>NUCLEOTIDE SEQUENCE [LARGE SCALE GENOMIC DNA]</scope>
    <source>
        <strain evidence="1 2">NRRL Y-11557</strain>
    </source>
</reference>
<name>A0A1E3PTF9_LIPST</name>
<keyword evidence="2" id="KW-1185">Reference proteome</keyword>